<dbReference type="GO" id="GO:0005524">
    <property type="term" value="F:ATP binding"/>
    <property type="evidence" value="ECO:0007669"/>
    <property type="project" value="UniProtKB-KW"/>
</dbReference>
<dbReference type="RefSeq" id="WP_015424366.1">
    <property type="nucleotide sequence ID" value="NC_020449.1"/>
</dbReference>
<dbReference type="STRING" id="459349.CLOAM0621"/>
<comment type="similarity">
    <text evidence="1">Belongs to the ABC transporter superfamily.</text>
</comment>
<sequence length="365" mass="41987">MIKIDKLSRYFGDIKAVDEISFCIQDKEIVGFLGPNGAGKTTTLRMIVGYLQPSSGNIEIDGESIFTDPLKASRQIGYLPEQNPLYDEMTVVELLAYFAALRKLKRDYFRERLNFVVKNCGLKDVLYQRIGTLSKGYRQRTGLAQAILHDPRILILDEPTSGLDPNQIIEIRELIRELGKEKMVLLSSHIMQEVQALCDRVVIINKGKIIVDDNIENLPNYLKRSTMLILEVQGENVDFSDFLKEYPFVELDILSRNETTCKVCVYETSGRLISSSITNNESDKNSIDETSEFDLRQELSRFIRDKGWLILEFSTSKMSLESIFHELTIENYYEPEIEEKLSTEQEFMEEEQTKPAETEDNGEEQ</sequence>
<dbReference type="SMART" id="SM00382">
    <property type="entry name" value="AAA"/>
    <property type="match status" value="1"/>
</dbReference>
<evidence type="ECO:0000313" key="8">
    <source>
        <dbReference type="EMBL" id="CAO80506.1"/>
    </source>
</evidence>
<dbReference type="OrthoDB" id="9775135at2"/>
<keyword evidence="5" id="KW-0067">ATP-binding</keyword>
<dbReference type="KEGG" id="caci:CLOAM0621"/>
<accession>B0VGR9</accession>
<keyword evidence="3" id="KW-0536">Nodulation</keyword>
<dbReference type="Pfam" id="PF00005">
    <property type="entry name" value="ABC_tran"/>
    <property type="match status" value="1"/>
</dbReference>
<protein>
    <submittedName>
        <fullName evidence="8">ABC-type multidrug transport system, ATPase component</fullName>
        <ecNumber evidence="8">3.6.3.28</ecNumber>
    </submittedName>
</protein>
<evidence type="ECO:0000256" key="2">
    <source>
        <dbReference type="ARBA" id="ARBA00022448"/>
    </source>
</evidence>
<dbReference type="Gene3D" id="3.40.50.300">
    <property type="entry name" value="P-loop containing nucleotide triphosphate hydrolases"/>
    <property type="match status" value="1"/>
</dbReference>
<dbReference type="InterPro" id="IPR050763">
    <property type="entry name" value="ABC_transporter_ATP-binding"/>
</dbReference>
<keyword evidence="2" id="KW-0813">Transport</keyword>
<dbReference type="InterPro" id="IPR003593">
    <property type="entry name" value="AAA+_ATPase"/>
</dbReference>
<gene>
    <name evidence="8" type="primary">ccmA1</name>
    <name evidence="8" type="ordered locus">CLOAM0621</name>
</gene>
<dbReference type="eggNOG" id="COG4555">
    <property type="taxonomic scope" value="Bacteria"/>
</dbReference>
<evidence type="ECO:0000256" key="3">
    <source>
        <dbReference type="ARBA" id="ARBA00022458"/>
    </source>
</evidence>
<dbReference type="PROSITE" id="PS50893">
    <property type="entry name" value="ABC_TRANSPORTER_2"/>
    <property type="match status" value="1"/>
</dbReference>
<feature type="region of interest" description="Disordered" evidence="6">
    <location>
        <begin position="338"/>
        <end position="365"/>
    </location>
</feature>
<evidence type="ECO:0000256" key="1">
    <source>
        <dbReference type="ARBA" id="ARBA00005417"/>
    </source>
</evidence>
<dbReference type="GO" id="GO:0016887">
    <property type="term" value="F:ATP hydrolysis activity"/>
    <property type="evidence" value="ECO:0007669"/>
    <property type="project" value="InterPro"/>
</dbReference>
<organism evidence="8 9">
    <name type="scientific">Cloacimonas acidaminovorans (strain Evry)</name>
    <dbReference type="NCBI Taxonomy" id="459349"/>
    <lineage>
        <taxon>Bacteria</taxon>
        <taxon>Pseudomonadati</taxon>
        <taxon>Candidatus Cloacimonadota</taxon>
        <taxon>Candidatus Cloacimonadia</taxon>
        <taxon>Candidatus Cloacimonadales</taxon>
        <taxon>Candidatus Cloacimonadaceae</taxon>
        <taxon>Candidatus Cloacimonas</taxon>
    </lineage>
</organism>
<dbReference type="InterPro" id="IPR027417">
    <property type="entry name" value="P-loop_NTPase"/>
</dbReference>
<dbReference type="EC" id="3.6.3.28" evidence="8"/>
<dbReference type="Proteomes" id="UP000002019">
    <property type="component" value="Chromosome"/>
</dbReference>
<feature type="domain" description="ABC transporter" evidence="7">
    <location>
        <begin position="2"/>
        <end position="231"/>
    </location>
</feature>
<evidence type="ECO:0000256" key="6">
    <source>
        <dbReference type="SAM" id="MobiDB-lite"/>
    </source>
</evidence>
<evidence type="ECO:0000259" key="7">
    <source>
        <dbReference type="PROSITE" id="PS50893"/>
    </source>
</evidence>
<dbReference type="PANTHER" id="PTHR42711">
    <property type="entry name" value="ABC TRANSPORTER ATP-BINDING PROTEIN"/>
    <property type="match status" value="1"/>
</dbReference>
<evidence type="ECO:0000256" key="5">
    <source>
        <dbReference type="ARBA" id="ARBA00022840"/>
    </source>
</evidence>
<keyword evidence="9" id="KW-1185">Reference proteome</keyword>
<evidence type="ECO:0000313" key="9">
    <source>
        <dbReference type="Proteomes" id="UP000002019"/>
    </source>
</evidence>
<keyword evidence="4" id="KW-0547">Nucleotide-binding</keyword>
<dbReference type="InterPro" id="IPR003439">
    <property type="entry name" value="ABC_transporter-like_ATP-bd"/>
</dbReference>
<evidence type="ECO:0000256" key="4">
    <source>
        <dbReference type="ARBA" id="ARBA00022741"/>
    </source>
</evidence>
<dbReference type="AlphaFoldDB" id="B0VGR9"/>
<dbReference type="SUPFAM" id="SSF52540">
    <property type="entry name" value="P-loop containing nucleoside triphosphate hydrolases"/>
    <property type="match status" value="1"/>
</dbReference>
<reference evidence="8 9" key="1">
    <citation type="journal article" date="2008" name="J. Bacteriol.">
        <title>'Candidatus Cloacamonas acidaminovorans': genome sequence reconstruction provides a first glimpse of a new bacterial division.</title>
        <authorList>
            <person name="Pelletier E."/>
            <person name="Kreimeyer A."/>
            <person name="Bocs S."/>
            <person name="Rouy Z."/>
            <person name="Gyapay G."/>
            <person name="Chouari R."/>
            <person name="Riviere D."/>
            <person name="Ganesan A."/>
            <person name="Daegelen P."/>
            <person name="Sghir A."/>
            <person name="Cohen G.N."/>
            <person name="Medigue C."/>
            <person name="Weissenbach J."/>
            <person name="Le Paslier D."/>
        </authorList>
    </citation>
    <scope>NUCLEOTIDE SEQUENCE [LARGE SCALE GENOMIC DNA]</scope>
    <source>
        <strain evidence="9">Evry</strain>
    </source>
</reference>
<dbReference type="PANTHER" id="PTHR42711:SF5">
    <property type="entry name" value="ABC TRANSPORTER ATP-BINDING PROTEIN NATA"/>
    <property type="match status" value="1"/>
</dbReference>
<dbReference type="EMBL" id="CU466930">
    <property type="protein sequence ID" value="CAO80506.1"/>
    <property type="molecule type" value="Genomic_DNA"/>
</dbReference>
<keyword evidence="8" id="KW-0378">Hydrolase</keyword>
<name>B0VGR9_CLOAI</name>
<proteinExistence type="inferred from homology"/>
<dbReference type="HOGENOM" id="CLU_000604_1_2_0"/>